<feature type="signal peptide" evidence="2">
    <location>
        <begin position="1"/>
        <end position="19"/>
    </location>
</feature>
<reference evidence="4" key="1">
    <citation type="journal article" date="2019" name="Int. J. Syst. Evol. Microbiol.">
        <title>The Global Catalogue of Microorganisms (GCM) 10K type strain sequencing project: providing services to taxonomists for standard genome sequencing and annotation.</title>
        <authorList>
            <consortium name="The Broad Institute Genomics Platform"/>
            <consortium name="The Broad Institute Genome Sequencing Center for Infectious Disease"/>
            <person name="Wu L."/>
            <person name="Ma J."/>
        </authorList>
    </citation>
    <scope>NUCLEOTIDE SEQUENCE [LARGE SCALE GENOMIC DNA]</scope>
    <source>
        <strain evidence="4">KCTC 52925</strain>
    </source>
</reference>
<name>A0ABW5X4D5_9FLAO</name>
<feature type="compositionally biased region" description="Low complexity" evidence="1">
    <location>
        <begin position="387"/>
        <end position="421"/>
    </location>
</feature>
<sequence>MKKLTLIIAAIFLGLSVKASVASTLTPNYSDSFIFVEGGVEFAIYPNGEFDFYFNPDFRRGNSVHIASPNVNISYNSGYNYEPYVQYDDYGAVIQIETVPVYYDFYGRIVQAGDILIGYNSLGYVTNVGRMRVHYDRFNHFTHQTGFINSYNRAYVYRPWHDYYRRPQVNVSIVFGRPYRAYYAPYRMSYHEHVNIYNNYYVTGKRNRNFYRPSQTVDHYNYGERTKTKYVDSRQNYSNTRRGVAENNMASQRHLSARSANQNRAYSDRITTGRSQSPQNSRGQVIQSRTESSTNASGRSTSNRTLQNRNETKKTVGRSSEVTGRNSSLTNRSSNNLSTARPSTSVEKNSYKAVRTPQRSTSSERSQNMTSTRTNKAATTQRSSVPNRMSTRTNTSNQRSSGNNKSIRTNSPSQRSSSTRTSETKANSRGKSTNNTSRSGSSARNMNI</sequence>
<feature type="region of interest" description="Disordered" evidence="1">
    <location>
        <begin position="231"/>
        <end position="448"/>
    </location>
</feature>
<evidence type="ECO:0000313" key="4">
    <source>
        <dbReference type="Proteomes" id="UP001597438"/>
    </source>
</evidence>
<feature type="compositionally biased region" description="Polar residues" evidence="1">
    <location>
        <begin position="357"/>
        <end position="386"/>
    </location>
</feature>
<feature type="chain" id="PRO_5045262076" evidence="2">
    <location>
        <begin position="20"/>
        <end position="448"/>
    </location>
</feature>
<feature type="compositionally biased region" description="Low complexity" evidence="1">
    <location>
        <begin position="325"/>
        <end position="339"/>
    </location>
</feature>
<gene>
    <name evidence="3" type="ORF">ACFSYS_11825</name>
</gene>
<evidence type="ECO:0000313" key="3">
    <source>
        <dbReference type="EMBL" id="MFD2833976.1"/>
    </source>
</evidence>
<feature type="compositionally biased region" description="Polar residues" evidence="1">
    <location>
        <begin position="248"/>
        <end position="309"/>
    </location>
</feature>
<protein>
    <submittedName>
        <fullName evidence="3">Uncharacterized protein</fullName>
    </submittedName>
</protein>
<dbReference type="Proteomes" id="UP001597438">
    <property type="component" value="Unassembled WGS sequence"/>
</dbReference>
<dbReference type="RefSeq" id="WP_251740755.1">
    <property type="nucleotide sequence ID" value="NZ_JBHUOJ010000027.1"/>
</dbReference>
<keyword evidence="2" id="KW-0732">Signal</keyword>
<accession>A0ABW5X4D5</accession>
<feature type="compositionally biased region" description="Polar residues" evidence="1">
    <location>
        <begin position="424"/>
        <end position="448"/>
    </location>
</feature>
<evidence type="ECO:0000256" key="2">
    <source>
        <dbReference type="SAM" id="SignalP"/>
    </source>
</evidence>
<dbReference type="EMBL" id="JBHUOJ010000027">
    <property type="protein sequence ID" value="MFD2833976.1"/>
    <property type="molecule type" value="Genomic_DNA"/>
</dbReference>
<comment type="caution">
    <text evidence="3">The sequence shown here is derived from an EMBL/GenBank/DDBJ whole genome shotgun (WGS) entry which is preliminary data.</text>
</comment>
<keyword evidence="4" id="KW-1185">Reference proteome</keyword>
<proteinExistence type="predicted"/>
<evidence type="ECO:0000256" key="1">
    <source>
        <dbReference type="SAM" id="MobiDB-lite"/>
    </source>
</evidence>
<organism evidence="3 4">
    <name type="scientific">Christiangramia antarctica</name>
    <dbReference type="NCBI Taxonomy" id="2058158"/>
    <lineage>
        <taxon>Bacteria</taxon>
        <taxon>Pseudomonadati</taxon>
        <taxon>Bacteroidota</taxon>
        <taxon>Flavobacteriia</taxon>
        <taxon>Flavobacteriales</taxon>
        <taxon>Flavobacteriaceae</taxon>
        <taxon>Christiangramia</taxon>
    </lineage>
</organism>